<dbReference type="KEGG" id="nvr:FEJ81_09945"/>
<feature type="region of interest" description="Disordered" evidence="1">
    <location>
        <begin position="115"/>
        <end position="162"/>
    </location>
</feature>
<dbReference type="EMBL" id="CP040330">
    <property type="protein sequence ID" value="QCS44306.1"/>
    <property type="molecule type" value="Genomic_DNA"/>
</dbReference>
<evidence type="ECO:0000313" key="3">
    <source>
        <dbReference type="Proteomes" id="UP000302218"/>
    </source>
</evidence>
<organism evidence="2 3">
    <name type="scientific">Natrinema versiforme</name>
    <dbReference type="NCBI Taxonomy" id="88724"/>
    <lineage>
        <taxon>Archaea</taxon>
        <taxon>Methanobacteriati</taxon>
        <taxon>Methanobacteriota</taxon>
        <taxon>Stenosarchaea group</taxon>
        <taxon>Halobacteria</taxon>
        <taxon>Halobacteriales</taxon>
        <taxon>Natrialbaceae</taxon>
        <taxon>Natrinema</taxon>
    </lineage>
</organism>
<gene>
    <name evidence="2" type="ORF">FEJ81_09945</name>
</gene>
<reference evidence="3" key="1">
    <citation type="submission" date="2019-05" db="EMBL/GenBank/DDBJ databases">
        <title>Genome sequence and methylation pattern of the halophilic Archaeon Natrinema versiforme BOL5-4.</title>
        <authorList>
            <person name="DasSarma P."/>
            <person name="Anton B.P."/>
            <person name="DasSarma S.L."/>
            <person name="Martinez F.L."/>
            <person name="Guzman D."/>
            <person name="Roberts R.J."/>
            <person name="DasSarma S."/>
        </authorList>
    </citation>
    <scope>NUCLEOTIDE SEQUENCE [LARGE SCALE GENOMIC DNA]</scope>
    <source>
        <strain evidence="3">BOL5-4</strain>
    </source>
</reference>
<dbReference type="AlphaFoldDB" id="A0A4V1G069"/>
<feature type="compositionally biased region" description="Polar residues" evidence="1">
    <location>
        <begin position="151"/>
        <end position="162"/>
    </location>
</feature>
<dbReference type="GeneID" id="40265596"/>
<dbReference type="RefSeq" id="WP_138246757.1">
    <property type="nucleotide sequence ID" value="NZ_CP040330.1"/>
</dbReference>
<accession>A0A4V1G069</accession>
<dbReference type="Proteomes" id="UP000302218">
    <property type="component" value="Chromosome"/>
</dbReference>
<proteinExistence type="predicted"/>
<evidence type="ECO:0000256" key="1">
    <source>
        <dbReference type="SAM" id="MobiDB-lite"/>
    </source>
</evidence>
<evidence type="ECO:0000313" key="2">
    <source>
        <dbReference type="EMBL" id="QCS44306.1"/>
    </source>
</evidence>
<protein>
    <submittedName>
        <fullName evidence="2">Uncharacterized protein</fullName>
    </submittedName>
</protein>
<sequence length="162" mass="17645">MTAVAGLSGCIENLREHYKGSFQGLVPIEVHSESDRHYDLTLEAYETGTNRQTYDESYTVTANESASLPHLDATEQTLRVTRYAREADEETFKEVTITSSTKAVTVRLTDEDLILDVDRRDGTDEASPTAEPGTGDPEANASDPSGGDPNETANETPNESTD</sequence>
<name>A0A4V1G069_9EURY</name>
<dbReference type="OrthoDB" id="204924at2157"/>